<dbReference type="InterPro" id="IPR053004">
    <property type="entry name" value="MAGUK_Signaling_Regulators"/>
</dbReference>
<dbReference type="OMA" id="PETEVMK"/>
<dbReference type="SMART" id="SM00072">
    <property type="entry name" value="GuKc"/>
    <property type="match status" value="1"/>
</dbReference>
<dbReference type="GeneID" id="20251296"/>
<evidence type="ECO:0000313" key="4">
    <source>
        <dbReference type="Proteomes" id="UP000030746"/>
    </source>
</evidence>
<dbReference type="OrthoDB" id="10067129at2759"/>
<protein>
    <recommendedName>
        <fullName evidence="2">Guanylate kinase-like domain-containing protein</fullName>
    </recommendedName>
</protein>
<dbReference type="InterPro" id="IPR008145">
    <property type="entry name" value="GK/Ca_channel_bsu"/>
</dbReference>
<dbReference type="CTD" id="20251296"/>
<dbReference type="PANTHER" id="PTHR46360:SF1">
    <property type="entry name" value="DISKS LARGE HOMOLOG 5"/>
    <property type="match status" value="1"/>
</dbReference>
<dbReference type="KEGG" id="lgi:LOTGIDRAFT_54957"/>
<evidence type="ECO:0000313" key="3">
    <source>
        <dbReference type="EMBL" id="ESP04626.1"/>
    </source>
</evidence>
<dbReference type="PROSITE" id="PS50052">
    <property type="entry name" value="GUANYLATE_KINASE_2"/>
    <property type="match status" value="1"/>
</dbReference>
<dbReference type="Proteomes" id="UP000030746">
    <property type="component" value="Unassembled WGS sequence"/>
</dbReference>
<feature type="non-terminal residue" evidence="3">
    <location>
        <position position="1"/>
    </location>
</feature>
<dbReference type="Gene3D" id="3.40.50.300">
    <property type="entry name" value="P-loop containing nucleotide triphosphate hydrolases"/>
    <property type="match status" value="1"/>
</dbReference>
<dbReference type="AlphaFoldDB" id="V4BAS5"/>
<feature type="compositionally biased region" description="Basic residues" evidence="1">
    <location>
        <begin position="64"/>
        <end position="75"/>
    </location>
</feature>
<evidence type="ECO:0000259" key="2">
    <source>
        <dbReference type="PROSITE" id="PS50052"/>
    </source>
</evidence>
<dbReference type="STRING" id="225164.V4BAS5"/>
<dbReference type="GO" id="GO:0005886">
    <property type="term" value="C:plasma membrane"/>
    <property type="evidence" value="ECO:0007669"/>
    <property type="project" value="TreeGrafter"/>
</dbReference>
<dbReference type="Pfam" id="PF00625">
    <property type="entry name" value="Guanylate_kin"/>
    <property type="match status" value="1"/>
</dbReference>
<dbReference type="Gene3D" id="2.30.30.40">
    <property type="entry name" value="SH3 Domains"/>
    <property type="match status" value="1"/>
</dbReference>
<dbReference type="PANTHER" id="PTHR46360">
    <property type="entry name" value="DISKS LARGE HOMOLOG 5"/>
    <property type="match status" value="1"/>
</dbReference>
<feature type="domain" description="Guanylate kinase-like" evidence="2">
    <location>
        <begin position="149"/>
        <end position="283"/>
    </location>
</feature>
<dbReference type="InterPro" id="IPR027417">
    <property type="entry name" value="P-loop_NTPase"/>
</dbReference>
<keyword evidence="4" id="KW-1185">Reference proteome</keyword>
<dbReference type="SUPFAM" id="SSF52540">
    <property type="entry name" value="P-loop containing nucleoside triphosphate hydrolases"/>
    <property type="match status" value="1"/>
</dbReference>
<feature type="region of interest" description="Disordered" evidence="1">
    <location>
        <begin position="50"/>
        <end position="84"/>
    </location>
</feature>
<sequence>LYQGNTGLWFAWLVDNESKKLRGGTIPSRIRLEDEMVLRRSLSENFSLHDCEGSRRGSGTARRSFFRRRSRHHRNNSKDSREFNSFSDASLNSDSVPILDDSIFGYTKIEKQESNMIRPVVVLAPLSDAVINKLIAESPDKYCQCQTVLMSSSAMSMEQNLSRGHYIDYWKQDDQYECIRVADIKDICDKKMHCLLNVGVEAIERLQRLKIYPIVVFVHHKSPKQIREVRDVQFLPEKMTTKLAKELYDQNQKLEQENQHTFSCVIQGGNLAHMCMSIKSVISNEQKKTIWLTA</sequence>
<dbReference type="EMBL" id="KB199676">
    <property type="protein sequence ID" value="ESP04626.1"/>
    <property type="molecule type" value="Genomic_DNA"/>
</dbReference>
<organism evidence="3 4">
    <name type="scientific">Lottia gigantea</name>
    <name type="common">Giant owl limpet</name>
    <dbReference type="NCBI Taxonomy" id="225164"/>
    <lineage>
        <taxon>Eukaryota</taxon>
        <taxon>Metazoa</taxon>
        <taxon>Spiralia</taxon>
        <taxon>Lophotrochozoa</taxon>
        <taxon>Mollusca</taxon>
        <taxon>Gastropoda</taxon>
        <taxon>Patellogastropoda</taxon>
        <taxon>Lottioidea</taxon>
        <taxon>Lottiidae</taxon>
        <taxon>Lottia</taxon>
    </lineage>
</organism>
<accession>V4BAS5</accession>
<proteinExistence type="predicted"/>
<reference evidence="3 4" key="1">
    <citation type="journal article" date="2013" name="Nature">
        <title>Insights into bilaterian evolution from three spiralian genomes.</title>
        <authorList>
            <person name="Simakov O."/>
            <person name="Marletaz F."/>
            <person name="Cho S.J."/>
            <person name="Edsinger-Gonzales E."/>
            <person name="Havlak P."/>
            <person name="Hellsten U."/>
            <person name="Kuo D.H."/>
            <person name="Larsson T."/>
            <person name="Lv J."/>
            <person name="Arendt D."/>
            <person name="Savage R."/>
            <person name="Osoegawa K."/>
            <person name="de Jong P."/>
            <person name="Grimwood J."/>
            <person name="Chapman J.A."/>
            <person name="Shapiro H."/>
            <person name="Aerts A."/>
            <person name="Otillar R.P."/>
            <person name="Terry A.Y."/>
            <person name="Boore J.L."/>
            <person name="Grigoriev I.V."/>
            <person name="Lindberg D.R."/>
            <person name="Seaver E.C."/>
            <person name="Weisblat D.A."/>
            <person name="Putnam N.H."/>
            <person name="Rokhsar D.S."/>
        </authorList>
    </citation>
    <scope>NUCLEOTIDE SEQUENCE [LARGE SCALE GENOMIC DNA]</scope>
</reference>
<dbReference type="RefSeq" id="XP_009044669.1">
    <property type="nucleotide sequence ID" value="XM_009046421.1"/>
</dbReference>
<gene>
    <name evidence="3" type="ORF">LOTGIDRAFT_54957</name>
</gene>
<dbReference type="HOGENOM" id="CLU_948555_0_0_1"/>
<dbReference type="InterPro" id="IPR008144">
    <property type="entry name" value="Guanylate_kin-like_dom"/>
</dbReference>
<feature type="non-terminal residue" evidence="3">
    <location>
        <position position="294"/>
    </location>
</feature>
<name>V4BAS5_LOTGI</name>
<evidence type="ECO:0000256" key="1">
    <source>
        <dbReference type="SAM" id="MobiDB-lite"/>
    </source>
</evidence>
<dbReference type="GO" id="GO:0035331">
    <property type="term" value="P:negative regulation of hippo signaling"/>
    <property type="evidence" value="ECO:0007669"/>
    <property type="project" value="TreeGrafter"/>
</dbReference>